<comment type="catalytic activity">
    <reaction evidence="5">
        <text>L-proline + NADP(+) = (S)-1-pyrroline-5-carboxylate + NADPH + 2 H(+)</text>
        <dbReference type="Rhea" id="RHEA:14109"/>
        <dbReference type="ChEBI" id="CHEBI:15378"/>
        <dbReference type="ChEBI" id="CHEBI:17388"/>
        <dbReference type="ChEBI" id="CHEBI:57783"/>
        <dbReference type="ChEBI" id="CHEBI:58349"/>
        <dbReference type="ChEBI" id="CHEBI:60039"/>
        <dbReference type="EC" id="1.5.1.2"/>
    </reaction>
</comment>
<evidence type="ECO:0000256" key="2">
    <source>
        <dbReference type="ARBA" id="ARBA00005525"/>
    </source>
</evidence>
<dbReference type="RefSeq" id="XP_065649010.1">
    <property type="nucleotide sequence ID" value="XM_065792938.1"/>
</dbReference>
<gene>
    <name evidence="9" type="primary">LOC100205698</name>
</gene>
<proteinExistence type="inferred from homology"/>
<protein>
    <recommendedName>
        <fullName evidence="3 5">Pyrroline-5-carboxylate reductase</fullName>
        <ecNumber evidence="3 5">1.5.1.2</ecNumber>
    </recommendedName>
</protein>
<dbReference type="SUPFAM" id="SSF48179">
    <property type="entry name" value="6-phosphogluconate dehydrogenase C-terminal domain-like"/>
    <property type="match status" value="1"/>
</dbReference>
<name>A0ABM4BIZ6_HYDVU</name>
<dbReference type="Proteomes" id="UP001652625">
    <property type="component" value="Chromosome 03"/>
</dbReference>
<dbReference type="PANTHER" id="PTHR11645">
    <property type="entry name" value="PYRROLINE-5-CARBOXYLATE REDUCTASE"/>
    <property type="match status" value="1"/>
</dbReference>
<dbReference type="InterPro" id="IPR029036">
    <property type="entry name" value="P5CR_dimer"/>
</dbReference>
<keyword evidence="5" id="KW-0521">NADP</keyword>
<dbReference type="InterPro" id="IPR036291">
    <property type="entry name" value="NAD(P)-bd_dom_sf"/>
</dbReference>
<dbReference type="InterPro" id="IPR053790">
    <property type="entry name" value="P5CR-like_CS"/>
</dbReference>
<evidence type="ECO:0000313" key="9">
    <source>
        <dbReference type="RefSeq" id="XP_065649010.1"/>
    </source>
</evidence>
<dbReference type="PANTHER" id="PTHR11645:SF62">
    <property type="entry name" value="PYRROLINE-5-CARBOXYLATE REDUCTASE"/>
    <property type="match status" value="1"/>
</dbReference>
<dbReference type="PROSITE" id="PS00521">
    <property type="entry name" value="P5CR"/>
    <property type="match status" value="1"/>
</dbReference>
<evidence type="ECO:0000259" key="7">
    <source>
        <dbReference type="Pfam" id="PF14748"/>
    </source>
</evidence>
<feature type="domain" description="Pyrroline-5-carboxylate reductase catalytic N-terminal" evidence="6">
    <location>
        <begin position="6"/>
        <end position="100"/>
    </location>
</feature>
<evidence type="ECO:0000256" key="5">
    <source>
        <dbReference type="RuleBase" id="RU003903"/>
    </source>
</evidence>
<dbReference type="SUPFAM" id="SSF51735">
    <property type="entry name" value="NAD(P)-binding Rossmann-fold domains"/>
    <property type="match status" value="1"/>
</dbReference>
<dbReference type="HAMAP" id="MF_01925">
    <property type="entry name" value="P5C_reductase"/>
    <property type="match status" value="1"/>
</dbReference>
<sequence length="271" mass="28865">MENKVVGFIGAGNMAFAIAKGIISSGFLSPKNIIASARTRVRLDTIWKELGVATTTDNIEVINQADIIILAVKPFVLSSILDQIKGVGGLTSKLFISIATGVTLETIQTRLLGCKVIRTMPNTPCLVQCGVVLYVCGSLCSKEDSDFVKLFFKCTGIVEEVDENHIDAMTSIMGCSIAWYYMVVEAMSDGGVMNGVPRGAAYMLAAKSMEGAARMLLETGKHPGELKDAVTSAGGSTIRGVNELEASGIRGAFMRAVTSATQRNIELSRLK</sequence>
<evidence type="ECO:0000256" key="4">
    <source>
        <dbReference type="ARBA" id="ARBA00022650"/>
    </source>
</evidence>
<dbReference type="PIRSF" id="PIRSF000193">
    <property type="entry name" value="Pyrrol-5-carb_rd"/>
    <property type="match status" value="1"/>
</dbReference>
<keyword evidence="5" id="KW-0028">Amino-acid biosynthesis</keyword>
<keyword evidence="5" id="KW-0560">Oxidoreductase</keyword>
<dbReference type="InterPro" id="IPR008927">
    <property type="entry name" value="6-PGluconate_DH-like_C_sf"/>
</dbReference>
<reference evidence="9" key="1">
    <citation type="submission" date="2025-08" db="UniProtKB">
        <authorList>
            <consortium name="RefSeq"/>
        </authorList>
    </citation>
    <scope>IDENTIFICATION</scope>
</reference>
<dbReference type="InterPro" id="IPR028939">
    <property type="entry name" value="P5C_Rdtase_cat_N"/>
</dbReference>
<dbReference type="NCBIfam" id="TIGR00112">
    <property type="entry name" value="proC"/>
    <property type="match status" value="1"/>
</dbReference>
<comment type="similarity">
    <text evidence="2 5">Belongs to the pyrroline-5-carboxylate reductase family.</text>
</comment>
<dbReference type="Gene3D" id="3.40.50.720">
    <property type="entry name" value="NAD(P)-binding Rossmann-like Domain"/>
    <property type="match status" value="1"/>
</dbReference>
<keyword evidence="8" id="KW-1185">Reference proteome</keyword>
<feature type="domain" description="Pyrroline-5-carboxylate reductase dimerisation" evidence="7">
    <location>
        <begin position="163"/>
        <end position="267"/>
    </location>
</feature>
<dbReference type="EC" id="1.5.1.2" evidence="3 5"/>
<evidence type="ECO:0000259" key="6">
    <source>
        <dbReference type="Pfam" id="PF03807"/>
    </source>
</evidence>
<keyword evidence="4 5" id="KW-0641">Proline biosynthesis</keyword>
<accession>A0ABM4BIZ6</accession>
<dbReference type="Pfam" id="PF14748">
    <property type="entry name" value="P5CR_dimer"/>
    <property type="match status" value="1"/>
</dbReference>
<evidence type="ECO:0000256" key="3">
    <source>
        <dbReference type="ARBA" id="ARBA00012855"/>
    </source>
</evidence>
<dbReference type="InterPro" id="IPR000304">
    <property type="entry name" value="Pyrroline-COOH_reductase"/>
</dbReference>
<dbReference type="GeneID" id="100205698"/>
<organism evidence="8 9">
    <name type="scientific">Hydra vulgaris</name>
    <name type="common">Hydra</name>
    <name type="synonym">Hydra attenuata</name>
    <dbReference type="NCBI Taxonomy" id="6087"/>
    <lineage>
        <taxon>Eukaryota</taxon>
        <taxon>Metazoa</taxon>
        <taxon>Cnidaria</taxon>
        <taxon>Hydrozoa</taxon>
        <taxon>Hydroidolina</taxon>
        <taxon>Anthoathecata</taxon>
        <taxon>Aplanulata</taxon>
        <taxon>Hydridae</taxon>
        <taxon>Hydra</taxon>
    </lineage>
</organism>
<dbReference type="Gene3D" id="1.10.3730.10">
    <property type="entry name" value="ProC C-terminal domain-like"/>
    <property type="match status" value="1"/>
</dbReference>
<evidence type="ECO:0000313" key="8">
    <source>
        <dbReference type="Proteomes" id="UP001652625"/>
    </source>
</evidence>
<evidence type="ECO:0000256" key="1">
    <source>
        <dbReference type="ARBA" id="ARBA00005205"/>
    </source>
</evidence>
<comment type="pathway">
    <text evidence="1 5">Amino-acid biosynthesis; L-proline biosynthesis; L-proline from L-glutamate 5-semialdehyde: step 1/1.</text>
</comment>
<dbReference type="Pfam" id="PF03807">
    <property type="entry name" value="F420_oxidored"/>
    <property type="match status" value="1"/>
</dbReference>